<reference evidence="2" key="1">
    <citation type="submission" date="2019-06" db="EMBL/GenBank/DDBJ databases">
        <authorList>
            <person name="Broberg M."/>
        </authorList>
    </citation>
    <scope>NUCLEOTIDE SEQUENCE [LARGE SCALE GENOMIC DNA]</scope>
</reference>
<dbReference type="Proteomes" id="UP000754883">
    <property type="component" value="Unassembled WGS sequence"/>
</dbReference>
<keyword evidence="2" id="KW-1185">Reference proteome</keyword>
<dbReference type="EMBL" id="CABFNO020001560">
    <property type="protein sequence ID" value="CAH0001961.1"/>
    <property type="molecule type" value="Genomic_DNA"/>
</dbReference>
<comment type="caution">
    <text evidence="1">The sequence shown here is derived from an EMBL/GenBank/DDBJ whole genome shotgun (WGS) entry which is preliminary data.</text>
</comment>
<evidence type="ECO:0000313" key="2">
    <source>
        <dbReference type="Proteomes" id="UP000754883"/>
    </source>
</evidence>
<accession>A0A9N9UWT4</accession>
<organism evidence="1 2">
    <name type="scientific">Clonostachys byssicola</name>
    <dbReference type="NCBI Taxonomy" id="160290"/>
    <lineage>
        <taxon>Eukaryota</taxon>
        <taxon>Fungi</taxon>
        <taxon>Dikarya</taxon>
        <taxon>Ascomycota</taxon>
        <taxon>Pezizomycotina</taxon>
        <taxon>Sordariomycetes</taxon>
        <taxon>Hypocreomycetidae</taxon>
        <taxon>Hypocreales</taxon>
        <taxon>Bionectriaceae</taxon>
        <taxon>Clonostachys</taxon>
    </lineage>
</organism>
<reference evidence="1 2" key="2">
    <citation type="submission" date="2021-10" db="EMBL/GenBank/DDBJ databases">
        <authorList>
            <person name="Piombo E."/>
        </authorList>
    </citation>
    <scope>NUCLEOTIDE SEQUENCE [LARGE SCALE GENOMIC DNA]</scope>
</reference>
<proteinExistence type="predicted"/>
<sequence>MSRCLLRQLTGSANGLWAQSVPRPKASSSAWLRTVSGLEQSFTTASNRSFGAQFTVSKNRNSVSNLVRNRERHGVRINEGPRST</sequence>
<dbReference type="AlphaFoldDB" id="A0A9N9UWT4"/>
<protein>
    <submittedName>
        <fullName evidence="1">Uncharacterized protein</fullName>
    </submittedName>
</protein>
<gene>
    <name evidence="1" type="ORF">CBYS24578_00001769</name>
</gene>
<name>A0A9N9UWT4_9HYPO</name>
<evidence type="ECO:0000313" key="1">
    <source>
        <dbReference type="EMBL" id="CAH0001961.1"/>
    </source>
</evidence>